<dbReference type="Pfam" id="PF02302">
    <property type="entry name" value="PTS_IIB"/>
    <property type="match status" value="1"/>
</dbReference>
<dbReference type="STRING" id="1304284.L21TH_1956"/>
<dbReference type="InterPro" id="IPR007737">
    <property type="entry name" value="Mga_HTH"/>
</dbReference>
<dbReference type="PROSITE" id="PS51099">
    <property type="entry name" value="PTS_EIIB_TYPE_2"/>
    <property type="match status" value="1"/>
</dbReference>
<dbReference type="Gene3D" id="1.10.1790.10">
    <property type="entry name" value="PRD domain"/>
    <property type="match status" value="2"/>
</dbReference>
<dbReference type="eggNOG" id="COG1762">
    <property type="taxonomic scope" value="Bacteria"/>
</dbReference>
<dbReference type="Proteomes" id="UP000013378">
    <property type="component" value="Unassembled WGS sequence"/>
</dbReference>
<dbReference type="SUPFAM" id="SSF52794">
    <property type="entry name" value="PTS system IIB component-like"/>
    <property type="match status" value="1"/>
</dbReference>
<dbReference type="InterPro" id="IPR002178">
    <property type="entry name" value="PTS_EIIA_type-2_dom"/>
</dbReference>
<dbReference type="SUPFAM" id="SSF55804">
    <property type="entry name" value="Phoshotransferase/anion transport protein"/>
    <property type="match status" value="1"/>
</dbReference>
<evidence type="ECO:0000259" key="7">
    <source>
        <dbReference type="PROSITE" id="PS51099"/>
    </source>
</evidence>
<proteinExistence type="predicted"/>
<dbReference type="CDD" id="cd00211">
    <property type="entry name" value="PTS_IIA_fru"/>
    <property type="match status" value="1"/>
</dbReference>
<dbReference type="InterPro" id="IPR013011">
    <property type="entry name" value="PTS_EIIB_2"/>
</dbReference>
<evidence type="ECO:0000256" key="2">
    <source>
        <dbReference type="ARBA" id="ARBA00022737"/>
    </source>
</evidence>
<dbReference type="Gene3D" id="3.40.930.10">
    <property type="entry name" value="Mannitol-specific EII, Chain A"/>
    <property type="match status" value="1"/>
</dbReference>
<dbReference type="Pfam" id="PF00359">
    <property type="entry name" value="PTS_EIIA_2"/>
    <property type="match status" value="1"/>
</dbReference>
<dbReference type="InterPro" id="IPR011608">
    <property type="entry name" value="PRD"/>
</dbReference>
<dbReference type="Pfam" id="PF08220">
    <property type="entry name" value="HTH_DeoR"/>
    <property type="match status" value="1"/>
</dbReference>
<feature type="domain" description="PRD" evidence="8">
    <location>
        <begin position="305"/>
        <end position="412"/>
    </location>
</feature>
<accession>R1ASB2</accession>
<name>R1ASB2_9FIRM</name>
<dbReference type="CDD" id="cd05568">
    <property type="entry name" value="PTS_IIB_bgl_like"/>
    <property type="match status" value="1"/>
</dbReference>
<evidence type="ECO:0000313" key="9">
    <source>
        <dbReference type="EMBL" id="EOD00013.1"/>
    </source>
</evidence>
<dbReference type="AlphaFoldDB" id="R1ASB2"/>
<dbReference type="PANTHER" id="PTHR30185:SF18">
    <property type="entry name" value="TRANSCRIPTIONAL REGULATOR MTLR"/>
    <property type="match status" value="1"/>
</dbReference>
<dbReference type="InterPro" id="IPR036388">
    <property type="entry name" value="WH-like_DNA-bd_sf"/>
</dbReference>
<dbReference type="InterPro" id="IPR050661">
    <property type="entry name" value="BglG_antiterminators"/>
</dbReference>
<keyword evidence="1" id="KW-0808">Transferase</keyword>
<keyword evidence="5" id="KW-0804">Transcription</keyword>
<keyword evidence="10" id="KW-1185">Reference proteome</keyword>
<evidence type="ECO:0000313" key="10">
    <source>
        <dbReference type="Proteomes" id="UP000013378"/>
    </source>
</evidence>
<keyword evidence="3" id="KW-0805">Transcription regulation</keyword>
<dbReference type="Gene3D" id="1.10.10.10">
    <property type="entry name" value="Winged helix-like DNA-binding domain superfamily/Winged helix DNA-binding domain"/>
    <property type="match status" value="2"/>
</dbReference>
<dbReference type="InterPro" id="IPR016152">
    <property type="entry name" value="PTrfase/Anion_transptr"/>
</dbReference>
<dbReference type="PROSITE" id="PS51372">
    <property type="entry name" value="PRD_2"/>
    <property type="match status" value="2"/>
</dbReference>
<dbReference type="Pfam" id="PF05043">
    <property type="entry name" value="Mga"/>
    <property type="match status" value="1"/>
</dbReference>
<dbReference type="InterPro" id="IPR036634">
    <property type="entry name" value="PRD_sf"/>
</dbReference>
<keyword evidence="4" id="KW-0010">Activator</keyword>
<feature type="domain" description="PRD" evidence="8">
    <location>
        <begin position="199"/>
        <end position="304"/>
    </location>
</feature>
<reference evidence="9 10" key="1">
    <citation type="journal article" date="2015" name="Geomicrobiol. J.">
        <title>Caldisalinibacter kiritimatiensis gen. nov., sp. nov., a moderately thermohalophilic thiosulfate-reducing bacterium from a hypersaline microbial mat.</title>
        <authorList>
            <person name="Ben Hania W."/>
            <person name="Joseph M."/>
            <person name="Fiebig A."/>
            <person name="Bunk B."/>
            <person name="Klenk H.-P."/>
            <person name="Fardeau M.-L."/>
            <person name="Spring S."/>
        </authorList>
    </citation>
    <scope>NUCLEOTIDE SEQUENCE [LARGE SCALE GENOMIC DNA]</scope>
    <source>
        <strain evidence="9 10">L21-TH-D2</strain>
    </source>
</reference>
<feature type="domain" description="PTS EIIB type-2" evidence="7">
    <location>
        <begin position="417"/>
        <end position="506"/>
    </location>
</feature>
<dbReference type="GO" id="GO:0008982">
    <property type="term" value="F:protein-N(PI)-phosphohistidine-sugar phosphotransferase activity"/>
    <property type="evidence" value="ECO:0007669"/>
    <property type="project" value="InterPro"/>
</dbReference>
<evidence type="ECO:0000256" key="5">
    <source>
        <dbReference type="ARBA" id="ARBA00023163"/>
    </source>
</evidence>
<dbReference type="InterPro" id="IPR036390">
    <property type="entry name" value="WH_DNA-bd_sf"/>
</dbReference>
<comment type="caution">
    <text evidence="9">The sequence shown here is derived from an EMBL/GenBank/DDBJ whole genome shotgun (WGS) entry which is preliminary data.</text>
</comment>
<dbReference type="SUPFAM" id="SSF46785">
    <property type="entry name" value="Winged helix' DNA-binding domain"/>
    <property type="match status" value="1"/>
</dbReference>
<dbReference type="Pfam" id="PF00874">
    <property type="entry name" value="PRD"/>
    <property type="match status" value="2"/>
</dbReference>
<dbReference type="Gene3D" id="3.40.50.2300">
    <property type="match status" value="1"/>
</dbReference>
<dbReference type="InterPro" id="IPR001034">
    <property type="entry name" value="DeoR_HTH"/>
</dbReference>
<evidence type="ECO:0000256" key="3">
    <source>
        <dbReference type="ARBA" id="ARBA00023015"/>
    </source>
</evidence>
<dbReference type="PROSITE" id="PS51094">
    <property type="entry name" value="PTS_EIIA_TYPE_2"/>
    <property type="match status" value="1"/>
</dbReference>
<sequence length="704" mass="82149">MQLNKRCIGILQHLIQSYDFVKTQELAEKYKVTPRTIRYDLDKIERFLVKNGFDYFERHHINGIKLKRQEGLEDFINTFISTETPYKYVYSKSERSTIMILELLQANKPLKIGFFEKKLYVSRNTVLKELDNVEKWLKKRKLSLIRKPRIGLLIEGSELDKRKAIIECTSENISLEEIYGYINRKIAVSKINNIQFDLLFSEIDIDFLNNLINYAEHKLNKKFSDDGYGNLITHVAIMIKRLQLNKEIYIPNINVEGIEGSREYQVSKEIISKIEDKFNIKVPKVELDYIALHLLGAKSLKDSELEENELSGIVEKMIEEIEGIYKVSFEDRNKIIDDLIVHFRPMIYRVKFGLHQKNPLHNKIISKYRELFLNTKLVARHLEDYLGSSINEHEISYIALHFGAALENAVDNKIKNVRVIVVCGTGIGTAKMVASKLIREFNVEIVDTISSREISKIEEKEFDLIISTVDIPEYVQKDYVKISPLFLKKDYKKLKDYLQMKYEVKSNYDYILVDKLMKVIEKYCDIKDRGLLEYEIMYELKENQKSFLNERRTYMLNDLLTREVIELNVEAREWKEAIKKGADLLSKKGYITDEYVNAIYNNFKEVGPYMVVAPGIVLAHARPEDGVNRLCMSLITLSSPVRFGHETNDPVKMIVTFAAVDNKSHLKALSQLMELFMNTNDLNQVMNATNKEEVLSVINKYSHK</sequence>
<dbReference type="InterPro" id="IPR036095">
    <property type="entry name" value="PTS_EIIB-like_sf"/>
</dbReference>
<evidence type="ECO:0000256" key="1">
    <source>
        <dbReference type="ARBA" id="ARBA00022679"/>
    </source>
</evidence>
<dbReference type="InterPro" id="IPR003501">
    <property type="entry name" value="PTS_EIIB_2/3"/>
</dbReference>
<dbReference type="PATRIC" id="fig|1304284.3.peg.1922"/>
<evidence type="ECO:0000259" key="8">
    <source>
        <dbReference type="PROSITE" id="PS51372"/>
    </source>
</evidence>
<keyword evidence="2" id="KW-0677">Repeat</keyword>
<evidence type="ECO:0000256" key="4">
    <source>
        <dbReference type="ARBA" id="ARBA00023159"/>
    </source>
</evidence>
<evidence type="ECO:0000259" key="6">
    <source>
        <dbReference type="PROSITE" id="PS51094"/>
    </source>
</evidence>
<organism evidence="9 10">
    <name type="scientific">Caldisalinibacter kiritimatiensis</name>
    <dbReference type="NCBI Taxonomy" id="1304284"/>
    <lineage>
        <taxon>Bacteria</taxon>
        <taxon>Bacillati</taxon>
        <taxon>Bacillota</taxon>
        <taxon>Tissierellia</taxon>
        <taxon>Tissierellales</taxon>
        <taxon>Thermohalobacteraceae</taxon>
        <taxon>Caldisalinibacter</taxon>
    </lineage>
</organism>
<dbReference type="eggNOG" id="COG3711">
    <property type="taxonomic scope" value="Bacteria"/>
</dbReference>
<protein>
    <submittedName>
        <fullName evidence="9">PTS system, IIA component</fullName>
    </submittedName>
</protein>
<dbReference type="PANTHER" id="PTHR30185">
    <property type="entry name" value="CRYPTIC BETA-GLUCOSIDE BGL OPERON ANTITERMINATOR"/>
    <property type="match status" value="1"/>
</dbReference>
<dbReference type="EMBL" id="ARZA01000212">
    <property type="protein sequence ID" value="EOD00013.1"/>
    <property type="molecule type" value="Genomic_DNA"/>
</dbReference>
<gene>
    <name evidence="9" type="ORF">L21TH_1956</name>
</gene>
<dbReference type="GO" id="GO:0003700">
    <property type="term" value="F:DNA-binding transcription factor activity"/>
    <property type="evidence" value="ECO:0007669"/>
    <property type="project" value="InterPro"/>
</dbReference>
<dbReference type="SUPFAM" id="SSF63520">
    <property type="entry name" value="PTS-regulatory domain, PRD"/>
    <property type="match status" value="2"/>
</dbReference>
<feature type="domain" description="PTS EIIA type-2" evidence="6">
    <location>
        <begin position="558"/>
        <end position="701"/>
    </location>
</feature>
<dbReference type="GO" id="GO:0009401">
    <property type="term" value="P:phosphoenolpyruvate-dependent sugar phosphotransferase system"/>
    <property type="evidence" value="ECO:0007669"/>
    <property type="project" value="InterPro"/>
</dbReference>